<evidence type="ECO:0000313" key="7">
    <source>
        <dbReference type="Proteomes" id="UP000229401"/>
    </source>
</evidence>
<dbReference type="InterPro" id="IPR008201">
    <property type="entry name" value="HepT-like"/>
</dbReference>
<gene>
    <name evidence="6" type="ORF">COY87_03945</name>
</gene>
<organism evidence="6 7">
    <name type="scientific">Candidatus Roizmanbacteria bacterium CG_4_10_14_0_8_um_filter_33_9</name>
    <dbReference type="NCBI Taxonomy" id="1974826"/>
    <lineage>
        <taxon>Bacteria</taxon>
        <taxon>Candidatus Roizmaniibacteriota</taxon>
    </lineage>
</organism>
<dbReference type="InterPro" id="IPR051813">
    <property type="entry name" value="HepT_RNase_toxin"/>
</dbReference>
<dbReference type="AlphaFoldDB" id="A0A2M7QIJ6"/>
<keyword evidence="1" id="KW-0597">Phosphoprotein</keyword>
<dbReference type="GO" id="GO:0000166">
    <property type="term" value="F:nucleotide binding"/>
    <property type="evidence" value="ECO:0007669"/>
    <property type="project" value="UniProtKB-KW"/>
</dbReference>
<evidence type="ECO:0000256" key="1">
    <source>
        <dbReference type="ARBA" id="ARBA00022553"/>
    </source>
</evidence>
<dbReference type="GO" id="GO:0110001">
    <property type="term" value="C:toxin-antitoxin complex"/>
    <property type="evidence" value="ECO:0007669"/>
    <property type="project" value="InterPro"/>
</dbReference>
<keyword evidence="4" id="KW-0547">Nucleotide-binding</keyword>
<reference evidence="7" key="1">
    <citation type="submission" date="2017-09" db="EMBL/GenBank/DDBJ databases">
        <title>Depth-based differentiation of microbial function through sediment-hosted aquifers and enrichment of novel symbionts in the deep terrestrial subsurface.</title>
        <authorList>
            <person name="Probst A.J."/>
            <person name="Ladd B."/>
            <person name="Jarett J.K."/>
            <person name="Geller-Mcgrath D.E."/>
            <person name="Sieber C.M.K."/>
            <person name="Emerson J.B."/>
            <person name="Anantharaman K."/>
            <person name="Thomas B.C."/>
            <person name="Malmstrom R."/>
            <person name="Stieglmeier M."/>
            <person name="Klingl A."/>
            <person name="Woyke T."/>
            <person name="Ryan C.M."/>
            <person name="Banfield J.F."/>
        </authorList>
    </citation>
    <scope>NUCLEOTIDE SEQUENCE [LARGE SCALE GENOMIC DNA]</scope>
</reference>
<proteinExistence type="predicted"/>
<dbReference type="Proteomes" id="UP000229401">
    <property type="component" value="Unassembled WGS sequence"/>
</dbReference>
<name>A0A2M7QIJ6_9BACT</name>
<accession>A0A2M7QIJ6</accession>
<dbReference type="Pfam" id="PF01934">
    <property type="entry name" value="HepT-like"/>
    <property type="match status" value="1"/>
</dbReference>
<evidence type="ECO:0000256" key="3">
    <source>
        <dbReference type="ARBA" id="ARBA00022722"/>
    </source>
</evidence>
<dbReference type="GO" id="GO:0016787">
    <property type="term" value="F:hydrolase activity"/>
    <property type="evidence" value="ECO:0007669"/>
    <property type="project" value="UniProtKB-KW"/>
</dbReference>
<comment type="caution">
    <text evidence="6">The sequence shown here is derived from an EMBL/GenBank/DDBJ whole genome shotgun (WGS) entry which is preliminary data.</text>
</comment>
<evidence type="ECO:0000256" key="5">
    <source>
        <dbReference type="ARBA" id="ARBA00022801"/>
    </source>
</evidence>
<dbReference type="PANTHER" id="PTHR34139:SF1">
    <property type="entry name" value="RNASE MJ1380-RELATED"/>
    <property type="match status" value="1"/>
</dbReference>
<evidence type="ECO:0000256" key="2">
    <source>
        <dbReference type="ARBA" id="ARBA00022649"/>
    </source>
</evidence>
<dbReference type="EMBL" id="PFLI01000133">
    <property type="protein sequence ID" value="PIY71858.1"/>
    <property type="molecule type" value="Genomic_DNA"/>
</dbReference>
<dbReference type="GO" id="GO:0004540">
    <property type="term" value="F:RNA nuclease activity"/>
    <property type="evidence" value="ECO:0007669"/>
    <property type="project" value="InterPro"/>
</dbReference>
<evidence type="ECO:0000256" key="4">
    <source>
        <dbReference type="ARBA" id="ARBA00022741"/>
    </source>
</evidence>
<keyword evidence="2" id="KW-1277">Toxin-antitoxin system</keyword>
<keyword evidence="3" id="KW-0540">Nuclease</keyword>
<protein>
    <submittedName>
        <fullName evidence="6">DUF86 domain-containing protein</fullName>
    </submittedName>
</protein>
<keyword evidence="5" id="KW-0378">Hydrolase</keyword>
<evidence type="ECO:0000313" key="6">
    <source>
        <dbReference type="EMBL" id="PIY71858.1"/>
    </source>
</evidence>
<dbReference type="PANTHER" id="PTHR34139">
    <property type="entry name" value="UPF0331 PROTEIN MJ0127"/>
    <property type="match status" value="1"/>
</dbReference>
<sequence>MKQNKDNLAYIKYIRDAVEKISNYVSYKSYDNFINSEWDQAAVMRYFEIIGEAVSHIDQEFKDTYPEIEWRDMSDFRNFLIHDYMDVDLKIVWNCMTNET</sequence>